<evidence type="ECO:0000313" key="1">
    <source>
        <dbReference type="EMBL" id="TVU37367.1"/>
    </source>
</evidence>
<gene>
    <name evidence="1" type="ORF">EJB05_10676</name>
</gene>
<accession>A0A5J9VP58</accession>
<comment type="caution">
    <text evidence="1">The sequence shown here is derived from an EMBL/GenBank/DDBJ whole genome shotgun (WGS) entry which is preliminary data.</text>
</comment>
<reference evidence="1 2" key="1">
    <citation type="journal article" date="2019" name="Sci. Rep.">
        <title>A high-quality genome of Eragrostis curvula grass provides insights into Poaceae evolution and supports new strategies to enhance forage quality.</title>
        <authorList>
            <person name="Carballo J."/>
            <person name="Santos B.A.C.M."/>
            <person name="Zappacosta D."/>
            <person name="Garbus I."/>
            <person name="Selva J.P."/>
            <person name="Gallo C.A."/>
            <person name="Diaz A."/>
            <person name="Albertini E."/>
            <person name="Caccamo M."/>
            <person name="Echenique V."/>
        </authorList>
    </citation>
    <scope>NUCLEOTIDE SEQUENCE [LARGE SCALE GENOMIC DNA]</scope>
    <source>
        <strain evidence="2">cv. Victoria</strain>
        <tissue evidence="1">Leaf</tissue>
    </source>
</reference>
<feature type="non-terminal residue" evidence="1">
    <location>
        <position position="1"/>
    </location>
</feature>
<sequence length="72" mass="7889">MATPFGMGAMAQMFPAAGEEEWRRLLGERTNELRGAVLEAEDASDEAKYVSGHNLVMDGTYTVTKRPNNAAR</sequence>
<proteinExistence type="predicted"/>
<organism evidence="1 2">
    <name type="scientific">Eragrostis curvula</name>
    <name type="common">weeping love grass</name>
    <dbReference type="NCBI Taxonomy" id="38414"/>
    <lineage>
        <taxon>Eukaryota</taxon>
        <taxon>Viridiplantae</taxon>
        <taxon>Streptophyta</taxon>
        <taxon>Embryophyta</taxon>
        <taxon>Tracheophyta</taxon>
        <taxon>Spermatophyta</taxon>
        <taxon>Magnoliopsida</taxon>
        <taxon>Liliopsida</taxon>
        <taxon>Poales</taxon>
        <taxon>Poaceae</taxon>
        <taxon>PACMAD clade</taxon>
        <taxon>Chloridoideae</taxon>
        <taxon>Eragrostideae</taxon>
        <taxon>Eragrostidinae</taxon>
        <taxon>Eragrostis</taxon>
    </lineage>
</organism>
<dbReference type="Gramene" id="TVU37367">
    <property type="protein sequence ID" value="TVU37367"/>
    <property type="gene ID" value="EJB05_10676"/>
</dbReference>
<dbReference type="Proteomes" id="UP000324897">
    <property type="component" value="Chromosome 4"/>
</dbReference>
<dbReference type="AlphaFoldDB" id="A0A5J9VP58"/>
<name>A0A5J9VP58_9POAL</name>
<dbReference type="OrthoDB" id="786652at2759"/>
<evidence type="ECO:0000313" key="2">
    <source>
        <dbReference type="Proteomes" id="UP000324897"/>
    </source>
</evidence>
<dbReference type="EMBL" id="RWGY01000007">
    <property type="protein sequence ID" value="TVU37367.1"/>
    <property type="molecule type" value="Genomic_DNA"/>
</dbReference>
<keyword evidence="2" id="KW-1185">Reference proteome</keyword>
<protein>
    <submittedName>
        <fullName evidence="1">Uncharacterized protein</fullName>
    </submittedName>
</protein>